<feature type="domain" description="Ras-GEF" evidence="4">
    <location>
        <begin position="454"/>
        <end position="681"/>
    </location>
</feature>
<dbReference type="InterPro" id="IPR008937">
    <property type="entry name" value="Ras-like_GEF"/>
</dbReference>
<evidence type="ECO:0000259" key="4">
    <source>
        <dbReference type="PROSITE" id="PS50009"/>
    </source>
</evidence>
<dbReference type="Gene3D" id="1.20.870.10">
    <property type="entry name" value="Son of sevenless (SoS) protein Chain: S domain 1"/>
    <property type="match status" value="1"/>
</dbReference>
<dbReference type="RefSeq" id="XP_068346295.1">
    <property type="nucleotide sequence ID" value="XM_068496344.1"/>
</dbReference>
<dbReference type="Pfam" id="PF00617">
    <property type="entry name" value="RasGEF"/>
    <property type="match status" value="1"/>
</dbReference>
<dbReference type="GO" id="GO:0007264">
    <property type="term" value="P:small GTPase-mediated signal transduction"/>
    <property type="evidence" value="ECO:0007669"/>
    <property type="project" value="InterPro"/>
</dbReference>
<name>A0A1J4J0J7_9EUKA</name>
<dbReference type="SMART" id="SM00667">
    <property type="entry name" value="LisH"/>
    <property type="match status" value="1"/>
</dbReference>
<accession>A0A1J4J0J7</accession>
<dbReference type="SUPFAM" id="SSF48366">
    <property type="entry name" value="Ras GEF"/>
    <property type="match status" value="1"/>
</dbReference>
<dbReference type="EMBL" id="MLAK01001426">
    <property type="protein sequence ID" value="OHS93158.1"/>
    <property type="molecule type" value="Genomic_DNA"/>
</dbReference>
<keyword evidence="6" id="KW-1185">Reference proteome</keyword>
<comment type="caution">
    <text evidence="5">The sequence shown here is derived from an EMBL/GenBank/DDBJ whole genome shotgun (WGS) entry which is preliminary data.</text>
</comment>
<dbReference type="Proteomes" id="UP000179807">
    <property type="component" value="Unassembled WGS sequence"/>
</dbReference>
<dbReference type="GO" id="GO:0005085">
    <property type="term" value="F:guanyl-nucleotide exchange factor activity"/>
    <property type="evidence" value="ECO:0007669"/>
    <property type="project" value="UniProtKB-KW"/>
</dbReference>
<feature type="compositionally biased region" description="Low complexity" evidence="3">
    <location>
        <begin position="25"/>
        <end position="53"/>
    </location>
</feature>
<evidence type="ECO:0000313" key="6">
    <source>
        <dbReference type="Proteomes" id="UP000179807"/>
    </source>
</evidence>
<organism evidence="5 6">
    <name type="scientific">Tritrichomonas foetus</name>
    <dbReference type="NCBI Taxonomy" id="1144522"/>
    <lineage>
        <taxon>Eukaryota</taxon>
        <taxon>Metamonada</taxon>
        <taxon>Parabasalia</taxon>
        <taxon>Tritrichomonadida</taxon>
        <taxon>Tritrichomonadidae</taxon>
        <taxon>Tritrichomonas</taxon>
    </lineage>
</organism>
<reference evidence="5" key="1">
    <citation type="submission" date="2016-10" db="EMBL/GenBank/DDBJ databases">
        <authorList>
            <person name="Benchimol M."/>
            <person name="Almeida L.G."/>
            <person name="Vasconcelos A.T."/>
            <person name="Perreira-Neves A."/>
            <person name="Rosa I.A."/>
            <person name="Tasca T."/>
            <person name="Bogo M.R."/>
            <person name="de Souza W."/>
        </authorList>
    </citation>
    <scope>NUCLEOTIDE SEQUENCE [LARGE SCALE GENOMIC DNA]</scope>
    <source>
        <strain evidence="5">K</strain>
    </source>
</reference>
<dbReference type="Gene3D" id="1.10.840.10">
    <property type="entry name" value="Ras guanine-nucleotide exchange factors catalytic domain"/>
    <property type="match status" value="1"/>
</dbReference>
<feature type="compositionally biased region" description="Low complexity" evidence="3">
    <location>
        <begin position="93"/>
        <end position="103"/>
    </location>
</feature>
<keyword evidence="1 2" id="KW-0344">Guanine-nucleotide releasing factor</keyword>
<dbReference type="SMART" id="SM00147">
    <property type="entry name" value="RasGEF"/>
    <property type="match status" value="1"/>
</dbReference>
<dbReference type="InterPro" id="IPR036964">
    <property type="entry name" value="RASGEF_cat_dom_sf"/>
</dbReference>
<evidence type="ECO:0000256" key="3">
    <source>
        <dbReference type="SAM" id="MobiDB-lite"/>
    </source>
</evidence>
<dbReference type="InterPro" id="IPR006594">
    <property type="entry name" value="LisH"/>
</dbReference>
<evidence type="ECO:0000256" key="2">
    <source>
        <dbReference type="PROSITE-ProRule" id="PRU00168"/>
    </source>
</evidence>
<dbReference type="PROSITE" id="PS50896">
    <property type="entry name" value="LISH"/>
    <property type="match status" value="1"/>
</dbReference>
<protein>
    <submittedName>
        <fullName evidence="5">RasGEF domain containing protein</fullName>
    </submittedName>
</protein>
<dbReference type="PANTHER" id="PTHR23113:SF365">
    <property type="entry name" value="RAS-GEF DOMAIN-CONTAINING PROTEIN"/>
    <property type="match status" value="1"/>
</dbReference>
<dbReference type="PANTHER" id="PTHR23113">
    <property type="entry name" value="GUANINE NUCLEOTIDE EXCHANGE FACTOR"/>
    <property type="match status" value="1"/>
</dbReference>
<evidence type="ECO:0000313" key="5">
    <source>
        <dbReference type="EMBL" id="OHS93158.1"/>
    </source>
</evidence>
<dbReference type="OrthoDB" id="546434at2759"/>
<feature type="region of interest" description="Disordered" evidence="3">
    <location>
        <begin position="1"/>
        <end position="117"/>
    </location>
</feature>
<dbReference type="PROSITE" id="PS50009">
    <property type="entry name" value="RASGEF_CAT"/>
    <property type="match status" value="1"/>
</dbReference>
<gene>
    <name evidence="5" type="ORF">TRFO_11965</name>
</gene>
<evidence type="ECO:0000256" key="1">
    <source>
        <dbReference type="ARBA" id="ARBA00022658"/>
    </source>
</evidence>
<dbReference type="InterPro" id="IPR023578">
    <property type="entry name" value="Ras_GEF_dom_sf"/>
</dbReference>
<proteinExistence type="predicted"/>
<dbReference type="InterPro" id="IPR001895">
    <property type="entry name" value="RASGEF_cat_dom"/>
</dbReference>
<sequence>MDPDTFPEPIDRPISPIQLHPADPPQHSQSPQQTQSNNTPNNTPLTNPSTTESLHQQGQKTSPHRMRMTARSGTVNSLHTKDTKQETTPNQKPASASRSRSPPNALYKAGPPTIFLNDEDRDEQKSVWLNNTLEKSPHFLALRERALPLFEGVSFSNLTHTNTVTALSSINRHSILELIYQHLEAIGMYQTAEILAKESGHQFQSYGTQPWERTNLHLLTSMAIGLKEDAWDIQPNCDPNHTYVIEEIEEDFFSSPYREDPSTIWREFHDLGRGTEYINNERVFSKMKLCSLKRLVVCMLMFDGKNITYDDQHEFFLSLQSITSADHFLEHLVTLFNCNTVAAGFQSLPTNKVKNIQVAVLQLVRRWINFHGLFIGTNTLKNIMKFVDRILLDESLSHAHENAKKIKDVLPKLTYGMSVVEESVRTMIKNRLDPAIDLRNKIIFSPLLTLLGPNPLEVARQISMIYHEKFATIHSLEFIIGMKNGEASLQTPTISEMFVMDEHLAQLVAKTFIEAENKQEAYLKLVDIARKLHDLYNFDSLAVFLRILLRDDVRLLAMPKEATKLENELRGFLEDCGENLDSLDKYENLMIKRAKKQSPAIPNIYTELKKADPNILKQPDFINGLLNWEKIRSLGRMCSVWYRLQNTKYNYWPIPQIQKVIQEEINYPFDDFEHDLLLHIQGLYES</sequence>
<dbReference type="VEuPathDB" id="TrichDB:TRFO_11965"/>
<dbReference type="AlphaFoldDB" id="A0A1J4J0J7"/>
<dbReference type="GeneID" id="94831048"/>